<reference evidence="1" key="2">
    <citation type="submission" date="2020-09" db="EMBL/GenBank/DDBJ databases">
        <authorList>
            <person name="Sun Q."/>
            <person name="Zhou Y."/>
        </authorList>
    </citation>
    <scope>NUCLEOTIDE SEQUENCE</scope>
    <source>
        <strain evidence="1">CGMCC 1.15330</strain>
    </source>
</reference>
<dbReference type="Proteomes" id="UP000623067">
    <property type="component" value="Unassembled WGS sequence"/>
</dbReference>
<accession>A0A916TET2</accession>
<sequence length="57" mass="6200">MRWRRGGKVMARIIKGWFRRWIDQAEAIDHAPPGACAICGIETPGDNCCAGCGPGGW</sequence>
<comment type="caution">
    <text evidence="1">The sequence shown here is derived from an EMBL/GenBank/DDBJ whole genome shotgun (WGS) entry which is preliminary data.</text>
</comment>
<protein>
    <submittedName>
        <fullName evidence="1">Uncharacterized protein</fullName>
    </submittedName>
</protein>
<reference evidence="1" key="1">
    <citation type="journal article" date="2014" name="Int. J. Syst. Evol. Microbiol.">
        <title>Complete genome sequence of Corynebacterium casei LMG S-19264T (=DSM 44701T), isolated from a smear-ripened cheese.</title>
        <authorList>
            <consortium name="US DOE Joint Genome Institute (JGI-PGF)"/>
            <person name="Walter F."/>
            <person name="Albersmeier A."/>
            <person name="Kalinowski J."/>
            <person name="Ruckert C."/>
        </authorList>
    </citation>
    <scope>NUCLEOTIDE SEQUENCE</scope>
    <source>
        <strain evidence="1">CGMCC 1.15330</strain>
    </source>
</reference>
<evidence type="ECO:0000313" key="2">
    <source>
        <dbReference type="Proteomes" id="UP000623067"/>
    </source>
</evidence>
<keyword evidence="2" id="KW-1185">Reference proteome</keyword>
<dbReference type="AlphaFoldDB" id="A0A916TET2"/>
<proteinExistence type="predicted"/>
<dbReference type="EMBL" id="BMIH01000005">
    <property type="protein sequence ID" value="GGB41710.1"/>
    <property type="molecule type" value="Genomic_DNA"/>
</dbReference>
<evidence type="ECO:0000313" key="1">
    <source>
        <dbReference type="EMBL" id="GGB41710.1"/>
    </source>
</evidence>
<name>A0A916TET2_9SPHN</name>
<gene>
    <name evidence="1" type="ORF">GCM10011380_34000</name>
</gene>
<organism evidence="1 2">
    <name type="scientific">Sphingomonas metalli</name>
    <dbReference type="NCBI Taxonomy" id="1779358"/>
    <lineage>
        <taxon>Bacteria</taxon>
        <taxon>Pseudomonadati</taxon>
        <taxon>Pseudomonadota</taxon>
        <taxon>Alphaproteobacteria</taxon>
        <taxon>Sphingomonadales</taxon>
        <taxon>Sphingomonadaceae</taxon>
        <taxon>Sphingomonas</taxon>
    </lineage>
</organism>